<feature type="domain" description="SLH" evidence="3">
    <location>
        <begin position="19"/>
        <end position="85"/>
    </location>
</feature>
<dbReference type="InterPro" id="IPR052557">
    <property type="entry name" value="CAP/Cytokinesis_protein"/>
</dbReference>
<dbReference type="Proteomes" id="UP000823868">
    <property type="component" value="Unassembled WGS sequence"/>
</dbReference>
<proteinExistence type="predicted"/>
<dbReference type="PROSITE" id="PS51272">
    <property type="entry name" value="SLH"/>
    <property type="match status" value="2"/>
</dbReference>
<gene>
    <name evidence="4" type="ORF">H9841_08325</name>
</gene>
<evidence type="ECO:0000256" key="2">
    <source>
        <dbReference type="SAM" id="SignalP"/>
    </source>
</evidence>
<dbReference type="PANTHER" id="PTHR46333">
    <property type="entry name" value="CYTOKINESIS PROTEIN 3"/>
    <property type="match status" value="1"/>
</dbReference>
<protein>
    <submittedName>
        <fullName evidence="4">S-layer homology domain-containing protein</fullName>
    </submittedName>
</protein>
<evidence type="ECO:0000313" key="4">
    <source>
        <dbReference type="EMBL" id="HIY21890.1"/>
    </source>
</evidence>
<feature type="domain" description="SLH" evidence="3">
    <location>
        <begin position="86"/>
        <end position="149"/>
    </location>
</feature>
<reference evidence="4" key="2">
    <citation type="submission" date="2021-04" db="EMBL/GenBank/DDBJ databases">
        <authorList>
            <person name="Gilroy R."/>
        </authorList>
    </citation>
    <scope>NUCLEOTIDE SEQUENCE</scope>
    <source>
        <strain evidence="4">ChiBcec16_6824</strain>
    </source>
</reference>
<dbReference type="InterPro" id="IPR038765">
    <property type="entry name" value="Papain-like_cys_pep_sf"/>
</dbReference>
<dbReference type="SUPFAM" id="SSF54001">
    <property type="entry name" value="Cysteine proteinases"/>
    <property type="match status" value="1"/>
</dbReference>
<dbReference type="PANTHER" id="PTHR46333:SF2">
    <property type="entry name" value="CYTOKINESIS PROTEIN 3"/>
    <property type="match status" value="1"/>
</dbReference>
<sequence length="467" mass="51333">MNKQVWNWVLGSALSLALLSGIPAASAQGQSDLDAAEALYCLGLLDGSGTQTDGTPNFNLSGQMTRGEAITMVVRLTGGKTEAEARQYRHPFSDVADWGAPYVGYAYAYGITSGIGDGVFGFQREITQAEYLTMLLRAIGYVEVDWRDPYSTAAQVGLVEGVDYTRAVPFLRGDMALLSRNILDVPVAGESYTLYEALDAVGALEQRELPTPTVSITPGPSTTVSNQIRVTSGDDLFTQFAAQIDARNSTVTVYTPIGEERNYSSVLLSSDGISRFPDVDTLRATSYPNQGYFVVEIQYRDAARVMAYLEGKSSTLSAHDQTLYQEAKRVHDSLVTAGMSEYQRVKAFHDYLCSTVTYQDYGSESHTAYGALVNHAAVCQGYTQAMDLLCYLSGIDCEHIFGSSRGQTHSWVRVKIEGQWYNVDTTWDDQTSGIHYDYFLVSDRTLSADHTWKAYPNWPTCPVDYAA</sequence>
<dbReference type="Pfam" id="PF00395">
    <property type="entry name" value="SLH"/>
    <property type="match status" value="1"/>
</dbReference>
<dbReference type="AlphaFoldDB" id="A0A9D2BZW9"/>
<feature type="chain" id="PRO_5038745246" evidence="2">
    <location>
        <begin position="28"/>
        <end position="467"/>
    </location>
</feature>
<evidence type="ECO:0000313" key="5">
    <source>
        <dbReference type="Proteomes" id="UP000823868"/>
    </source>
</evidence>
<feature type="signal peptide" evidence="2">
    <location>
        <begin position="1"/>
        <end position="27"/>
    </location>
</feature>
<organism evidence="4 5">
    <name type="scientific">Candidatus Flavonifractor merdigallinarum</name>
    <dbReference type="NCBI Taxonomy" id="2838589"/>
    <lineage>
        <taxon>Bacteria</taxon>
        <taxon>Bacillati</taxon>
        <taxon>Bacillota</taxon>
        <taxon>Clostridia</taxon>
        <taxon>Eubacteriales</taxon>
        <taxon>Oscillospiraceae</taxon>
        <taxon>Flavonifractor</taxon>
    </lineage>
</organism>
<dbReference type="Gene3D" id="3.10.620.30">
    <property type="match status" value="1"/>
</dbReference>
<comment type="caution">
    <text evidence="4">The sequence shown here is derived from an EMBL/GenBank/DDBJ whole genome shotgun (WGS) entry which is preliminary data.</text>
</comment>
<dbReference type="SMART" id="SM00460">
    <property type="entry name" value="TGc"/>
    <property type="match status" value="1"/>
</dbReference>
<dbReference type="GO" id="GO:0005737">
    <property type="term" value="C:cytoplasm"/>
    <property type="evidence" value="ECO:0007669"/>
    <property type="project" value="TreeGrafter"/>
</dbReference>
<keyword evidence="2" id="KW-0732">Signal</keyword>
<reference evidence="4" key="1">
    <citation type="journal article" date="2021" name="PeerJ">
        <title>Extensive microbial diversity within the chicken gut microbiome revealed by metagenomics and culture.</title>
        <authorList>
            <person name="Gilroy R."/>
            <person name="Ravi A."/>
            <person name="Getino M."/>
            <person name="Pursley I."/>
            <person name="Horton D.L."/>
            <person name="Alikhan N.F."/>
            <person name="Baker D."/>
            <person name="Gharbi K."/>
            <person name="Hall N."/>
            <person name="Watson M."/>
            <person name="Adriaenssens E.M."/>
            <person name="Foster-Nyarko E."/>
            <person name="Jarju S."/>
            <person name="Secka A."/>
            <person name="Antonio M."/>
            <person name="Oren A."/>
            <person name="Chaudhuri R.R."/>
            <person name="La Ragione R."/>
            <person name="Hildebrand F."/>
            <person name="Pallen M.J."/>
        </authorList>
    </citation>
    <scope>NUCLEOTIDE SEQUENCE</scope>
    <source>
        <strain evidence="4">ChiBcec16_6824</strain>
    </source>
</reference>
<dbReference type="InterPro" id="IPR001119">
    <property type="entry name" value="SLH_dom"/>
</dbReference>
<keyword evidence="1" id="KW-0677">Repeat</keyword>
<name>A0A9D2BZW9_9FIRM</name>
<evidence type="ECO:0000259" key="3">
    <source>
        <dbReference type="PROSITE" id="PS51272"/>
    </source>
</evidence>
<evidence type="ECO:0000256" key="1">
    <source>
        <dbReference type="ARBA" id="ARBA00022737"/>
    </source>
</evidence>
<dbReference type="InterPro" id="IPR002931">
    <property type="entry name" value="Transglutaminase-like"/>
</dbReference>
<dbReference type="EMBL" id="DXDX01000150">
    <property type="protein sequence ID" value="HIY21890.1"/>
    <property type="molecule type" value="Genomic_DNA"/>
</dbReference>
<dbReference type="Pfam" id="PF01841">
    <property type="entry name" value="Transglut_core"/>
    <property type="match status" value="1"/>
</dbReference>
<accession>A0A9D2BZW9</accession>